<dbReference type="SUPFAM" id="SSF52172">
    <property type="entry name" value="CheY-like"/>
    <property type="match status" value="1"/>
</dbReference>
<dbReference type="InterPro" id="IPR011006">
    <property type="entry name" value="CheY-like_superfamily"/>
</dbReference>
<feature type="domain" description="Response regulatory" evidence="5">
    <location>
        <begin position="7"/>
        <end position="120"/>
    </location>
</feature>
<dbReference type="PANTHER" id="PTHR44591">
    <property type="entry name" value="STRESS RESPONSE REGULATOR PROTEIN 1"/>
    <property type="match status" value="1"/>
</dbReference>
<dbReference type="EMBL" id="JACIEM010000004">
    <property type="protein sequence ID" value="MBB4003892.1"/>
    <property type="molecule type" value="Genomic_DNA"/>
</dbReference>
<dbReference type="InterPro" id="IPR001789">
    <property type="entry name" value="Sig_transdc_resp-reg_receiver"/>
</dbReference>
<dbReference type="Gene3D" id="3.40.50.2300">
    <property type="match status" value="1"/>
</dbReference>
<proteinExistence type="predicted"/>
<keyword evidence="2" id="KW-0805">Transcription regulation</keyword>
<comment type="caution">
    <text evidence="6">The sequence shown here is derived from an EMBL/GenBank/DDBJ whole genome shotgun (WGS) entry which is preliminary data.</text>
</comment>
<evidence type="ECO:0000256" key="3">
    <source>
        <dbReference type="ARBA" id="ARBA00023163"/>
    </source>
</evidence>
<dbReference type="SMART" id="SM00448">
    <property type="entry name" value="REC"/>
    <property type="match status" value="1"/>
</dbReference>
<protein>
    <submittedName>
        <fullName evidence="6">CheY-like chemotaxis protein</fullName>
    </submittedName>
</protein>
<dbReference type="AlphaFoldDB" id="A0A7W6HF14"/>
<feature type="modified residue" description="4-aspartylphosphate" evidence="4">
    <location>
        <position position="57"/>
    </location>
</feature>
<dbReference type="Pfam" id="PF00072">
    <property type="entry name" value="Response_reg"/>
    <property type="match status" value="1"/>
</dbReference>
<evidence type="ECO:0000259" key="5">
    <source>
        <dbReference type="PROSITE" id="PS50110"/>
    </source>
</evidence>
<evidence type="ECO:0000256" key="2">
    <source>
        <dbReference type="ARBA" id="ARBA00023015"/>
    </source>
</evidence>
<sequence>MRTPPLKFLIVEDEALLAMDIEAMIEDAGHEVGGEASCLRLLQALPVDVQPDIAFVDVHLAEGSSGLDACTYIRQTWPDAFVVFITGNPRKVPEDFAGGHGILPKPFVRSDVLRIMRYLEEGVCDPPPVSRPPASFMPAPKLAGVWAA</sequence>
<evidence type="ECO:0000313" key="6">
    <source>
        <dbReference type="EMBL" id="MBB4003892.1"/>
    </source>
</evidence>
<keyword evidence="3" id="KW-0804">Transcription</keyword>
<evidence type="ECO:0000256" key="1">
    <source>
        <dbReference type="ARBA" id="ARBA00022553"/>
    </source>
</evidence>
<keyword evidence="1 4" id="KW-0597">Phosphoprotein</keyword>
<accession>A0A7W6HF14</accession>
<name>A0A7W6HF14_9HYPH</name>
<keyword evidence="7" id="KW-1185">Reference proteome</keyword>
<dbReference type="RefSeq" id="WP_183209363.1">
    <property type="nucleotide sequence ID" value="NZ_JAAAMM010000004.1"/>
</dbReference>
<evidence type="ECO:0000313" key="7">
    <source>
        <dbReference type="Proteomes" id="UP000588647"/>
    </source>
</evidence>
<dbReference type="PANTHER" id="PTHR44591:SF3">
    <property type="entry name" value="RESPONSE REGULATORY DOMAIN-CONTAINING PROTEIN"/>
    <property type="match status" value="1"/>
</dbReference>
<dbReference type="Proteomes" id="UP000588647">
    <property type="component" value="Unassembled WGS sequence"/>
</dbReference>
<organism evidence="6 7">
    <name type="scientific">Aurantimonas endophytica</name>
    <dbReference type="NCBI Taxonomy" id="1522175"/>
    <lineage>
        <taxon>Bacteria</taxon>
        <taxon>Pseudomonadati</taxon>
        <taxon>Pseudomonadota</taxon>
        <taxon>Alphaproteobacteria</taxon>
        <taxon>Hyphomicrobiales</taxon>
        <taxon>Aurantimonadaceae</taxon>
        <taxon>Aurantimonas</taxon>
    </lineage>
</organism>
<dbReference type="InterPro" id="IPR050595">
    <property type="entry name" value="Bact_response_regulator"/>
</dbReference>
<dbReference type="PROSITE" id="PS50110">
    <property type="entry name" value="RESPONSE_REGULATORY"/>
    <property type="match status" value="1"/>
</dbReference>
<gene>
    <name evidence="6" type="ORF">GGR03_002980</name>
</gene>
<reference evidence="6 7" key="1">
    <citation type="submission" date="2020-08" db="EMBL/GenBank/DDBJ databases">
        <title>Genomic Encyclopedia of Type Strains, Phase IV (KMG-IV): sequencing the most valuable type-strain genomes for metagenomic binning, comparative biology and taxonomic classification.</title>
        <authorList>
            <person name="Goeker M."/>
        </authorList>
    </citation>
    <scope>NUCLEOTIDE SEQUENCE [LARGE SCALE GENOMIC DNA]</scope>
    <source>
        <strain evidence="6 7">DSM 103570</strain>
    </source>
</reference>
<evidence type="ECO:0000256" key="4">
    <source>
        <dbReference type="PROSITE-ProRule" id="PRU00169"/>
    </source>
</evidence>
<dbReference type="GO" id="GO:0000160">
    <property type="term" value="P:phosphorelay signal transduction system"/>
    <property type="evidence" value="ECO:0007669"/>
    <property type="project" value="InterPro"/>
</dbReference>